<evidence type="ECO:0000256" key="1">
    <source>
        <dbReference type="SAM" id="SignalP"/>
    </source>
</evidence>
<protein>
    <recommendedName>
        <fullName evidence="4">Lipoprotein</fullName>
    </recommendedName>
</protein>
<accession>A0AAE3KFH8</accession>
<name>A0AAE3KFH8_9PSEU</name>
<evidence type="ECO:0008006" key="4">
    <source>
        <dbReference type="Google" id="ProtNLM"/>
    </source>
</evidence>
<dbReference type="PROSITE" id="PS51257">
    <property type="entry name" value="PROKAR_LIPOPROTEIN"/>
    <property type="match status" value="1"/>
</dbReference>
<reference evidence="2" key="1">
    <citation type="submission" date="2022-06" db="EMBL/GenBank/DDBJ databases">
        <title>Genomic Encyclopedia of Archaeal and Bacterial Type Strains, Phase II (KMG-II): from individual species to whole genera.</title>
        <authorList>
            <person name="Goeker M."/>
        </authorList>
    </citation>
    <scope>NUCLEOTIDE SEQUENCE</scope>
    <source>
        <strain evidence="2">DSM 43935</strain>
    </source>
</reference>
<feature type="chain" id="PRO_5042131419" description="Lipoprotein" evidence="1">
    <location>
        <begin position="30"/>
        <end position="201"/>
    </location>
</feature>
<sequence>MTTTRARMTPILLAAVCLAGVAGCSQEQAASHARAHQHHVGQTGTATATAGAAALGQSFGSLPELWKWVQDSTGECADARPASRQELADYLGPTRISWYDPYVAEWAVCGVAPYDRLGLVLFKPDQQRALEEFWKRGVDSGELQDNSDWAFGNGFAVTAGPLGVEELGLHYLWCEPVDDPQAHRIPADVAGCDFAMPQHEH</sequence>
<dbReference type="RefSeq" id="WP_253768098.1">
    <property type="nucleotide sequence ID" value="NZ_JAMTCK010000003.1"/>
</dbReference>
<keyword evidence="1" id="KW-0732">Signal</keyword>
<comment type="caution">
    <text evidence="2">The sequence shown here is derived from an EMBL/GenBank/DDBJ whole genome shotgun (WGS) entry which is preliminary data.</text>
</comment>
<proteinExistence type="predicted"/>
<evidence type="ECO:0000313" key="2">
    <source>
        <dbReference type="EMBL" id="MCP2164434.1"/>
    </source>
</evidence>
<dbReference type="Proteomes" id="UP001206128">
    <property type="component" value="Unassembled WGS sequence"/>
</dbReference>
<evidence type="ECO:0000313" key="3">
    <source>
        <dbReference type="Proteomes" id="UP001206128"/>
    </source>
</evidence>
<dbReference type="AlphaFoldDB" id="A0AAE3KFH8"/>
<keyword evidence="3" id="KW-1185">Reference proteome</keyword>
<feature type="signal peptide" evidence="1">
    <location>
        <begin position="1"/>
        <end position="29"/>
    </location>
</feature>
<organism evidence="2 3">
    <name type="scientific">Goodfellowiella coeruleoviolacea</name>
    <dbReference type="NCBI Taxonomy" id="334858"/>
    <lineage>
        <taxon>Bacteria</taxon>
        <taxon>Bacillati</taxon>
        <taxon>Actinomycetota</taxon>
        <taxon>Actinomycetes</taxon>
        <taxon>Pseudonocardiales</taxon>
        <taxon>Pseudonocardiaceae</taxon>
        <taxon>Goodfellowiella</taxon>
    </lineage>
</organism>
<dbReference type="EMBL" id="JAMTCK010000003">
    <property type="protein sequence ID" value="MCP2164434.1"/>
    <property type="molecule type" value="Genomic_DNA"/>
</dbReference>
<gene>
    <name evidence="2" type="ORF">LX83_001274</name>
</gene>